<evidence type="ECO:0000313" key="2">
    <source>
        <dbReference type="Proteomes" id="UP000785679"/>
    </source>
</evidence>
<proteinExistence type="predicted"/>
<dbReference type="Proteomes" id="UP000785679">
    <property type="component" value="Unassembled WGS sequence"/>
</dbReference>
<reference evidence="1" key="1">
    <citation type="submission" date="2019-06" db="EMBL/GenBank/DDBJ databases">
        <authorList>
            <person name="Zheng W."/>
        </authorList>
    </citation>
    <scope>NUCLEOTIDE SEQUENCE</scope>
    <source>
        <strain evidence="1">QDHG01</strain>
    </source>
</reference>
<dbReference type="AlphaFoldDB" id="A0A8J8T7C1"/>
<comment type="caution">
    <text evidence="1">The sequence shown here is derived from an EMBL/GenBank/DDBJ whole genome shotgun (WGS) entry which is preliminary data.</text>
</comment>
<name>A0A8J8T7C1_HALGN</name>
<sequence length="119" mass="13771">MQMSSFEFFQSQSRGQGKIQAQIGLWKLTFCTYQPIPIVSTQSLKFSNFQGLKLKLSDRSSMNMNFATKLDQVSSLIQMLSKRDNKQCQISIHVEGSCHQYERLVVQLAQYGNIQNLRW</sequence>
<organism evidence="1 2">
    <name type="scientific">Halteria grandinella</name>
    <dbReference type="NCBI Taxonomy" id="5974"/>
    <lineage>
        <taxon>Eukaryota</taxon>
        <taxon>Sar</taxon>
        <taxon>Alveolata</taxon>
        <taxon>Ciliophora</taxon>
        <taxon>Intramacronucleata</taxon>
        <taxon>Spirotrichea</taxon>
        <taxon>Stichotrichia</taxon>
        <taxon>Sporadotrichida</taxon>
        <taxon>Halteriidae</taxon>
        <taxon>Halteria</taxon>
    </lineage>
</organism>
<keyword evidence="2" id="KW-1185">Reference proteome</keyword>
<protein>
    <submittedName>
        <fullName evidence="1">Uncharacterized protein</fullName>
    </submittedName>
</protein>
<accession>A0A8J8T7C1</accession>
<dbReference type="EMBL" id="RRYP01002815">
    <property type="protein sequence ID" value="TNV84395.1"/>
    <property type="molecule type" value="Genomic_DNA"/>
</dbReference>
<evidence type="ECO:0000313" key="1">
    <source>
        <dbReference type="EMBL" id="TNV84395.1"/>
    </source>
</evidence>
<gene>
    <name evidence="1" type="ORF">FGO68_gene4086</name>
</gene>